<dbReference type="PANTHER" id="PTHR45654:SF111">
    <property type="entry name" value="HOMEOBOX-LEUCINE ZIPPER PROTEIN ROC6"/>
    <property type="match status" value="1"/>
</dbReference>
<keyword evidence="7" id="KW-0804">Transcription</keyword>
<dbReference type="Pfam" id="PF25797">
    <property type="entry name" value="PDF2_C"/>
    <property type="match status" value="2"/>
</dbReference>
<feature type="compositionally biased region" description="Low complexity" evidence="12">
    <location>
        <begin position="793"/>
        <end position="803"/>
    </location>
</feature>
<dbReference type="eggNOG" id="ENOG502QUAY">
    <property type="taxonomic scope" value="Eukaryota"/>
</dbReference>
<dbReference type="OMA" id="PDGHNNG"/>
<dbReference type="Pfam" id="PF01852">
    <property type="entry name" value="START"/>
    <property type="match status" value="1"/>
</dbReference>
<dbReference type="InterPro" id="IPR042160">
    <property type="entry name" value="HD-Zip_IV"/>
</dbReference>
<feature type="compositionally biased region" description="Basic residues" evidence="12">
    <location>
        <begin position="123"/>
        <end position="134"/>
    </location>
</feature>
<keyword evidence="17" id="KW-1185">Reference proteome</keyword>
<reference evidence="16" key="3">
    <citation type="submission" date="2018-08" db="UniProtKB">
        <authorList>
            <consortium name="EnsemblPlants"/>
        </authorList>
    </citation>
    <scope>IDENTIFICATION</scope>
    <source>
        <strain evidence="16">cv. Bd21</strain>
    </source>
</reference>
<comment type="subcellular location">
    <subcellularLocation>
        <location evidence="1 9 10">Nucleus</location>
    </subcellularLocation>
</comment>
<feature type="domain" description="START" evidence="14">
    <location>
        <begin position="323"/>
        <end position="565"/>
    </location>
</feature>
<feature type="region of interest" description="Disordered" evidence="12">
    <location>
        <begin position="781"/>
        <end position="811"/>
    </location>
</feature>
<evidence type="ECO:0000313" key="16">
    <source>
        <dbReference type="EnsemblPlants" id="KQJ91131"/>
    </source>
</evidence>
<dbReference type="OrthoDB" id="6159439at2759"/>
<evidence type="ECO:0000256" key="4">
    <source>
        <dbReference type="ARBA" id="ARBA00023054"/>
    </source>
</evidence>
<accession>I1IS18</accession>
<dbReference type="PANTHER" id="PTHR45654">
    <property type="entry name" value="HOMEOBOX-LEUCINE ZIPPER PROTEIN MERISTEM L1"/>
    <property type="match status" value="1"/>
</dbReference>
<dbReference type="PROSITE" id="PS50071">
    <property type="entry name" value="HOMEOBOX_2"/>
    <property type="match status" value="1"/>
</dbReference>
<dbReference type="PROSITE" id="PS50848">
    <property type="entry name" value="START"/>
    <property type="match status" value="1"/>
</dbReference>
<evidence type="ECO:0000259" key="14">
    <source>
        <dbReference type="PROSITE" id="PS50848"/>
    </source>
</evidence>
<dbReference type="FunFam" id="1.10.10.60:FF:000229">
    <property type="entry name" value="Homeobox-leucine zipper protein HDG1"/>
    <property type="match status" value="1"/>
</dbReference>
<organism evidence="15">
    <name type="scientific">Brachypodium distachyon</name>
    <name type="common">Purple false brome</name>
    <name type="synonym">Trachynia distachya</name>
    <dbReference type="NCBI Taxonomy" id="15368"/>
    <lineage>
        <taxon>Eukaryota</taxon>
        <taxon>Viridiplantae</taxon>
        <taxon>Streptophyta</taxon>
        <taxon>Embryophyta</taxon>
        <taxon>Tracheophyta</taxon>
        <taxon>Spermatophyta</taxon>
        <taxon>Magnoliopsida</taxon>
        <taxon>Liliopsida</taxon>
        <taxon>Poales</taxon>
        <taxon>Poaceae</taxon>
        <taxon>BOP clade</taxon>
        <taxon>Pooideae</taxon>
        <taxon>Stipodae</taxon>
        <taxon>Brachypodieae</taxon>
        <taxon>Brachypodium</taxon>
    </lineage>
</organism>
<keyword evidence="4 11" id="KW-0175">Coiled coil</keyword>
<evidence type="ECO:0000256" key="3">
    <source>
        <dbReference type="ARBA" id="ARBA00023015"/>
    </source>
</evidence>
<protein>
    <submittedName>
        <fullName evidence="15 16">Uncharacterized protein</fullName>
    </submittedName>
</protein>
<evidence type="ECO:0000256" key="12">
    <source>
        <dbReference type="SAM" id="MobiDB-lite"/>
    </source>
</evidence>
<dbReference type="InterPro" id="IPR009057">
    <property type="entry name" value="Homeodomain-like_sf"/>
</dbReference>
<dbReference type="Gene3D" id="1.10.10.60">
    <property type="entry name" value="Homeodomain-like"/>
    <property type="match status" value="1"/>
</dbReference>
<dbReference type="GO" id="GO:0008289">
    <property type="term" value="F:lipid binding"/>
    <property type="evidence" value="ECO:0007669"/>
    <property type="project" value="InterPro"/>
</dbReference>
<keyword evidence="3" id="KW-0805">Transcription regulation</keyword>
<dbReference type="SMART" id="SM00389">
    <property type="entry name" value="HOX"/>
    <property type="match status" value="1"/>
</dbReference>
<evidence type="ECO:0000256" key="9">
    <source>
        <dbReference type="PROSITE-ProRule" id="PRU00108"/>
    </source>
</evidence>
<evidence type="ECO:0000259" key="13">
    <source>
        <dbReference type="PROSITE" id="PS50071"/>
    </source>
</evidence>
<comment type="similarity">
    <text evidence="2">Belongs to the HD-ZIP homeobox family. Class IV subfamily.</text>
</comment>
<dbReference type="EMBL" id="CM000883">
    <property type="protein sequence ID" value="KQJ91131.1"/>
    <property type="molecule type" value="Genomic_DNA"/>
</dbReference>
<feature type="DNA-binding region" description="Homeobox" evidence="9">
    <location>
        <begin position="126"/>
        <end position="185"/>
    </location>
</feature>
<dbReference type="InterPro" id="IPR057993">
    <property type="entry name" value="HD-Zip_IV_C"/>
</dbReference>
<dbReference type="InterPro" id="IPR017970">
    <property type="entry name" value="Homeobox_CS"/>
</dbReference>
<dbReference type="InterPro" id="IPR002913">
    <property type="entry name" value="START_lipid-bd_dom"/>
</dbReference>
<dbReference type="PROSITE" id="PS00027">
    <property type="entry name" value="HOMEOBOX_1"/>
    <property type="match status" value="1"/>
</dbReference>
<feature type="domain" description="Homeobox" evidence="13">
    <location>
        <begin position="124"/>
        <end position="184"/>
    </location>
</feature>
<dbReference type="GO" id="GO:0003677">
    <property type="term" value="F:DNA binding"/>
    <property type="evidence" value="ECO:0007669"/>
    <property type="project" value="UniProtKB-UniRule"/>
</dbReference>
<evidence type="ECO:0000256" key="5">
    <source>
        <dbReference type="ARBA" id="ARBA00023125"/>
    </source>
</evidence>
<dbReference type="CDD" id="cd08875">
    <property type="entry name" value="START_ArGLABRA2_like"/>
    <property type="match status" value="1"/>
</dbReference>
<feature type="coiled-coil region" evidence="11">
    <location>
        <begin position="178"/>
        <end position="210"/>
    </location>
</feature>
<feature type="region of interest" description="Disordered" evidence="12">
    <location>
        <begin position="620"/>
        <end position="639"/>
    </location>
</feature>
<keyword evidence="6 9" id="KW-0371">Homeobox</keyword>
<evidence type="ECO:0000256" key="2">
    <source>
        <dbReference type="ARBA" id="ARBA00006789"/>
    </source>
</evidence>
<dbReference type="SMART" id="SM00234">
    <property type="entry name" value="START"/>
    <property type="match status" value="1"/>
</dbReference>
<evidence type="ECO:0000313" key="15">
    <source>
        <dbReference type="EMBL" id="KQJ91131.1"/>
    </source>
</evidence>
<dbReference type="Pfam" id="PF00046">
    <property type="entry name" value="Homeodomain"/>
    <property type="match status" value="1"/>
</dbReference>
<dbReference type="GO" id="GO:0000981">
    <property type="term" value="F:DNA-binding transcription factor activity, RNA polymerase II-specific"/>
    <property type="evidence" value="ECO:0007669"/>
    <property type="project" value="InterPro"/>
</dbReference>
<dbReference type="FunCoup" id="I1IS18">
    <property type="interactions" value="328"/>
</dbReference>
<dbReference type="KEGG" id="bdi:100843103"/>
<evidence type="ECO:0000256" key="1">
    <source>
        <dbReference type="ARBA" id="ARBA00004123"/>
    </source>
</evidence>
<feature type="compositionally biased region" description="Basic and acidic residues" evidence="12">
    <location>
        <begin position="90"/>
        <end position="103"/>
    </location>
</feature>
<dbReference type="GeneID" id="100843103"/>
<proteinExistence type="inferred from homology"/>
<dbReference type="STRING" id="15368.I1IS18"/>
<evidence type="ECO:0000313" key="17">
    <source>
        <dbReference type="Proteomes" id="UP000008810"/>
    </source>
</evidence>
<feature type="region of interest" description="Disordered" evidence="12">
    <location>
        <begin position="26"/>
        <end position="134"/>
    </location>
</feature>
<sequence>MSFGGMFDGAGSGVFSYDAGGGAGMHNNPRLLPSPPLPRPGGGGFGSSTGLSLGLQQTNMSMESGGPLAGDANRMVGLMGSSGSGGDGDSLGRGREDENDSRSGSDNLDGASGDELDPDNSNPRKKKKRYHRHTPQQIQELEAVFKECPHPDEKQRMELSRRLNLESRQVKFWFQNRRTQMKTQIERHENALLRQENDKLRAENMTIREAMRSPICGNCGGAAVLGEVSLEEQHLRIENSRLKDELDRVCSLAGKFLGRPISTITSGLEFGIGATNGFGALGPLGGSSSSVLQSIPDLMGGSSAAAMRLPAGISGLDDAESAIAVDRGVLLELGLAAMDELVKVTQVDDPLWLPSLDSGFETLNNDEYRRAFPRVLAHSPAGFVSEATREVGLAIVSSAELVDSLMDAARWAEMFPCVVARASTTDIISGGMPGTRSGSIQLMHAELQVLSPLVPIREVTFLRFCKQHAEGLWAVVDVSADGVLRPDGGAGNGAAAGYMGCRLLPSGCVVEDMRNGYAKVTWVVHAEYDETAVHHLYRPLLRSGQALGARRWLASLQRQCQYLAILRNNSLPSQDNQAISPVGRRSMLKLAQRMADNFCAGVCATAAQKWRRLDEWRVEGAMPGGGDQQQHQAGGGDGDKEVRMMARHSVGAPGEPPGVVLSATTSVRLPGTPPQRVFDYLRDEQRRGEWDILANGEAMQEMDHIAKGQLHGNAVSLLRPNATSGNQNNMLILQETCTDSSGSLVVYAPVDVQSMHIVMNGGDSAYVSLLPSGFAILPDGHNTPPGAVVDPAGSSQQSQQGSSESAAHGNNNTGSLVTVAFQILVNNLPTAKLTVESVDTVSNLLSCTIQKIKSALQASNNISP</sequence>
<dbReference type="SUPFAM" id="SSF55961">
    <property type="entry name" value="Bet v1-like"/>
    <property type="match status" value="2"/>
</dbReference>
<evidence type="ECO:0000256" key="7">
    <source>
        <dbReference type="ARBA" id="ARBA00023163"/>
    </source>
</evidence>
<dbReference type="SUPFAM" id="SSF46689">
    <property type="entry name" value="Homeodomain-like"/>
    <property type="match status" value="1"/>
</dbReference>
<evidence type="ECO:0000256" key="10">
    <source>
        <dbReference type="RuleBase" id="RU000682"/>
    </source>
</evidence>
<gene>
    <name evidence="16" type="primary">LOC100843103</name>
    <name evidence="15" type="ORF">BRADI_4g35760v3</name>
</gene>
<dbReference type="Gramene" id="KQJ91131">
    <property type="protein sequence ID" value="KQJ91131"/>
    <property type="gene ID" value="BRADI_4g35760v3"/>
</dbReference>
<keyword evidence="5 9" id="KW-0238">DNA-binding</keyword>
<dbReference type="RefSeq" id="XP_003578475.1">
    <property type="nucleotide sequence ID" value="XM_003578427.4"/>
</dbReference>
<reference evidence="15 16" key="1">
    <citation type="journal article" date="2010" name="Nature">
        <title>Genome sequencing and analysis of the model grass Brachypodium distachyon.</title>
        <authorList>
            <consortium name="International Brachypodium Initiative"/>
        </authorList>
    </citation>
    <scope>NUCLEOTIDE SEQUENCE [LARGE SCALE GENOMIC DNA]</scope>
    <source>
        <strain evidence="15 16">Bd21</strain>
    </source>
</reference>
<dbReference type="HOGENOM" id="CLU_015002_2_1_1"/>
<keyword evidence="8 9" id="KW-0539">Nucleus</keyword>
<feature type="compositionally biased region" description="Gly residues" evidence="12">
    <location>
        <begin position="80"/>
        <end position="89"/>
    </location>
</feature>
<name>I1IS18_BRADI</name>
<evidence type="ECO:0000256" key="6">
    <source>
        <dbReference type="ARBA" id="ARBA00023155"/>
    </source>
</evidence>
<dbReference type="Proteomes" id="UP000008810">
    <property type="component" value="Chromosome 4"/>
</dbReference>
<dbReference type="CDD" id="cd00086">
    <property type="entry name" value="homeodomain"/>
    <property type="match status" value="1"/>
</dbReference>
<evidence type="ECO:0000256" key="11">
    <source>
        <dbReference type="SAM" id="Coils"/>
    </source>
</evidence>
<reference evidence="15" key="2">
    <citation type="submission" date="2017-06" db="EMBL/GenBank/DDBJ databases">
        <title>WGS assembly of Brachypodium distachyon.</title>
        <authorList>
            <consortium name="The International Brachypodium Initiative"/>
            <person name="Lucas S."/>
            <person name="Harmon-Smith M."/>
            <person name="Lail K."/>
            <person name="Tice H."/>
            <person name="Grimwood J."/>
            <person name="Bruce D."/>
            <person name="Barry K."/>
            <person name="Shu S."/>
            <person name="Lindquist E."/>
            <person name="Wang M."/>
            <person name="Pitluck S."/>
            <person name="Vogel J.P."/>
            <person name="Garvin D.F."/>
            <person name="Mockler T.C."/>
            <person name="Schmutz J."/>
            <person name="Rokhsar D."/>
            <person name="Bevan M.W."/>
        </authorList>
    </citation>
    <scope>NUCLEOTIDE SEQUENCE</scope>
    <source>
        <strain evidence="15">Bd21</strain>
    </source>
</reference>
<dbReference type="InterPro" id="IPR001356">
    <property type="entry name" value="HD"/>
</dbReference>
<dbReference type="AlphaFoldDB" id="I1IS18"/>
<dbReference type="GO" id="GO:0005634">
    <property type="term" value="C:nucleus"/>
    <property type="evidence" value="ECO:0007669"/>
    <property type="project" value="UniProtKB-SubCell"/>
</dbReference>
<evidence type="ECO:0000256" key="8">
    <source>
        <dbReference type="ARBA" id="ARBA00023242"/>
    </source>
</evidence>
<dbReference type="EnsemblPlants" id="KQJ91131">
    <property type="protein sequence ID" value="KQJ91131"/>
    <property type="gene ID" value="BRADI_4g35760v3"/>
</dbReference>